<evidence type="ECO:0000313" key="1">
    <source>
        <dbReference type="EMBL" id="MCI70016.1"/>
    </source>
</evidence>
<feature type="non-terminal residue" evidence="1">
    <location>
        <position position="1"/>
    </location>
</feature>
<accession>A0A392UC68</accession>
<dbReference type="AlphaFoldDB" id="A0A392UC68"/>
<name>A0A392UC68_9FABA</name>
<comment type="caution">
    <text evidence="1">The sequence shown here is derived from an EMBL/GenBank/DDBJ whole genome shotgun (WGS) entry which is preliminary data.</text>
</comment>
<dbReference type="EMBL" id="LXQA010767121">
    <property type="protein sequence ID" value="MCI70016.1"/>
    <property type="molecule type" value="Genomic_DNA"/>
</dbReference>
<reference evidence="1 2" key="1">
    <citation type="journal article" date="2018" name="Front. Plant Sci.">
        <title>Red Clover (Trifolium pratense) and Zigzag Clover (T. medium) - A Picture of Genomic Similarities and Differences.</title>
        <authorList>
            <person name="Dluhosova J."/>
            <person name="Istvanek J."/>
            <person name="Nedelnik J."/>
            <person name="Repkova J."/>
        </authorList>
    </citation>
    <scope>NUCLEOTIDE SEQUENCE [LARGE SCALE GENOMIC DNA]</scope>
    <source>
        <strain evidence="2">cv. 10/8</strain>
        <tissue evidence="1">Leaf</tissue>
    </source>
</reference>
<evidence type="ECO:0000313" key="2">
    <source>
        <dbReference type="Proteomes" id="UP000265520"/>
    </source>
</evidence>
<organism evidence="1 2">
    <name type="scientific">Trifolium medium</name>
    <dbReference type="NCBI Taxonomy" id="97028"/>
    <lineage>
        <taxon>Eukaryota</taxon>
        <taxon>Viridiplantae</taxon>
        <taxon>Streptophyta</taxon>
        <taxon>Embryophyta</taxon>
        <taxon>Tracheophyta</taxon>
        <taxon>Spermatophyta</taxon>
        <taxon>Magnoliopsida</taxon>
        <taxon>eudicotyledons</taxon>
        <taxon>Gunneridae</taxon>
        <taxon>Pentapetalae</taxon>
        <taxon>rosids</taxon>
        <taxon>fabids</taxon>
        <taxon>Fabales</taxon>
        <taxon>Fabaceae</taxon>
        <taxon>Papilionoideae</taxon>
        <taxon>50 kb inversion clade</taxon>
        <taxon>NPAAA clade</taxon>
        <taxon>Hologalegina</taxon>
        <taxon>IRL clade</taxon>
        <taxon>Trifolieae</taxon>
        <taxon>Trifolium</taxon>
    </lineage>
</organism>
<sequence>GTKIVSVPKKRMRTAQGGNDIEAGVIETVKEMAVNTTHVKASTSNLKGADMGTINKKGAGNDTAVHTNPLFDVDIVMAGTG</sequence>
<proteinExistence type="predicted"/>
<feature type="non-terminal residue" evidence="1">
    <location>
        <position position="81"/>
    </location>
</feature>
<protein>
    <submittedName>
        <fullName evidence="1">Uncharacterized protein</fullName>
    </submittedName>
</protein>
<dbReference type="Proteomes" id="UP000265520">
    <property type="component" value="Unassembled WGS sequence"/>
</dbReference>
<keyword evidence="2" id="KW-1185">Reference proteome</keyword>